<organism evidence="7 8">
    <name type="scientific">Rhodococcus rhodochrous</name>
    <dbReference type="NCBI Taxonomy" id="1829"/>
    <lineage>
        <taxon>Bacteria</taxon>
        <taxon>Bacillati</taxon>
        <taxon>Actinomycetota</taxon>
        <taxon>Actinomycetes</taxon>
        <taxon>Mycobacteriales</taxon>
        <taxon>Nocardiaceae</taxon>
        <taxon>Rhodococcus</taxon>
    </lineage>
</organism>
<dbReference type="InterPro" id="IPR020846">
    <property type="entry name" value="MFS_dom"/>
</dbReference>
<feature type="transmembrane region" description="Helical" evidence="5">
    <location>
        <begin position="366"/>
        <end position="386"/>
    </location>
</feature>
<evidence type="ECO:0000256" key="3">
    <source>
        <dbReference type="ARBA" id="ARBA00022989"/>
    </source>
</evidence>
<evidence type="ECO:0000256" key="4">
    <source>
        <dbReference type="ARBA" id="ARBA00023136"/>
    </source>
</evidence>
<dbReference type="AlphaFoldDB" id="A0AAW4XKS0"/>
<dbReference type="GO" id="GO:0022857">
    <property type="term" value="F:transmembrane transporter activity"/>
    <property type="evidence" value="ECO:0007669"/>
    <property type="project" value="InterPro"/>
</dbReference>
<dbReference type="CDD" id="cd17324">
    <property type="entry name" value="MFS_NepI_like"/>
    <property type="match status" value="1"/>
</dbReference>
<evidence type="ECO:0000256" key="2">
    <source>
        <dbReference type="ARBA" id="ARBA00022692"/>
    </source>
</evidence>
<feature type="transmembrane region" description="Helical" evidence="5">
    <location>
        <begin position="251"/>
        <end position="269"/>
    </location>
</feature>
<evidence type="ECO:0000313" key="8">
    <source>
        <dbReference type="Proteomes" id="UP001198630"/>
    </source>
</evidence>
<dbReference type="PROSITE" id="PS50850">
    <property type="entry name" value="MFS"/>
    <property type="match status" value="1"/>
</dbReference>
<protein>
    <submittedName>
        <fullName evidence="7">MFS transporter</fullName>
    </submittedName>
</protein>
<dbReference type="SUPFAM" id="SSF103473">
    <property type="entry name" value="MFS general substrate transporter"/>
    <property type="match status" value="1"/>
</dbReference>
<reference evidence="7" key="1">
    <citation type="submission" date="2021-11" db="EMBL/GenBank/DDBJ databases">
        <title>Development of a sustainable strategy for remediation of hydrocarbon-contaminated territories based on the waste exchange concept.</title>
        <authorList>
            <person name="Elkin A."/>
        </authorList>
    </citation>
    <scope>NUCLEOTIDE SEQUENCE</scope>
    <source>
        <strain evidence="7">IEGM 757</strain>
    </source>
</reference>
<evidence type="ECO:0000256" key="1">
    <source>
        <dbReference type="ARBA" id="ARBA00004651"/>
    </source>
</evidence>
<dbReference type="Proteomes" id="UP001198630">
    <property type="component" value="Unassembled WGS sequence"/>
</dbReference>
<name>A0AAW4XKS0_RHORH</name>
<feature type="transmembrane region" description="Helical" evidence="5">
    <location>
        <begin position="78"/>
        <end position="96"/>
    </location>
</feature>
<feature type="transmembrane region" description="Helical" evidence="5">
    <location>
        <begin position="102"/>
        <end position="123"/>
    </location>
</feature>
<dbReference type="RefSeq" id="WP_159419005.1">
    <property type="nucleotide sequence ID" value="NZ_CP027557.1"/>
</dbReference>
<keyword evidence="3 5" id="KW-1133">Transmembrane helix</keyword>
<accession>A0AAW4XKS0</accession>
<comment type="subcellular location">
    <subcellularLocation>
        <location evidence="1">Cell membrane</location>
        <topology evidence="1">Multi-pass membrane protein</topology>
    </subcellularLocation>
</comment>
<sequence length="408" mass="41365">MTSSRPVLTTPVLLLMAVATGLCVGGNYFNQPLLDSIAEALDTSRSAAASTVTVAQVAYALGLLFLVPLGDMFPQRRLAVMLMLAAAAGQGLSGFAPNIGVLVVGTAIAGLFSVAAQVLVPFAATLATPESRGRAVGTVMSGLLVGILVARSVAGILAELGDSWTTVYRVSTVAMVIVALALWRVLPATPPVVRQGYGSTLRSLGTLIVTHPRLRTRTLLGGLGFASVGALFSTMAFLLSDPPFGLDDLQIGLVGLAGVAGAFAATAAGRLVDRGYGPPTTAVGVVTLVASWAALAAGGSSLVWFVVGMLVVDLALNLVHITNQNIVYALDPDARSRVNSVYMTGYFVGAASGSALGTMAWSAGGWTAVCVLGVGLAALAGVVWALDLRLAARMRARSATATGGPATA</sequence>
<comment type="caution">
    <text evidence="7">The sequence shown here is derived from an EMBL/GenBank/DDBJ whole genome shotgun (WGS) entry which is preliminary data.</text>
</comment>
<feature type="domain" description="Major facilitator superfamily (MFS) profile" evidence="6">
    <location>
        <begin position="9"/>
        <end position="393"/>
    </location>
</feature>
<keyword evidence="4 5" id="KW-0472">Membrane</keyword>
<evidence type="ECO:0000313" key="7">
    <source>
        <dbReference type="EMBL" id="MCD2113631.1"/>
    </source>
</evidence>
<dbReference type="GO" id="GO:0005886">
    <property type="term" value="C:plasma membrane"/>
    <property type="evidence" value="ECO:0007669"/>
    <property type="project" value="UniProtKB-SubCell"/>
</dbReference>
<gene>
    <name evidence="7" type="ORF">LQ384_21195</name>
</gene>
<dbReference type="PANTHER" id="PTHR42910:SF1">
    <property type="entry name" value="MAJOR FACILITATOR SUPERFAMILY (MFS) PROFILE DOMAIN-CONTAINING PROTEIN"/>
    <property type="match status" value="1"/>
</dbReference>
<dbReference type="InterPro" id="IPR011701">
    <property type="entry name" value="MFS"/>
</dbReference>
<proteinExistence type="predicted"/>
<dbReference type="PANTHER" id="PTHR42910">
    <property type="entry name" value="TRANSPORTER SCO4007-RELATED"/>
    <property type="match status" value="1"/>
</dbReference>
<feature type="transmembrane region" description="Helical" evidence="5">
    <location>
        <begin position="166"/>
        <end position="186"/>
    </location>
</feature>
<keyword evidence="2 5" id="KW-0812">Transmembrane</keyword>
<dbReference type="Pfam" id="PF07690">
    <property type="entry name" value="MFS_1"/>
    <property type="match status" value="1"/>
</dbReference>
<evidence type="ECO:0000259" key="6">
    <source>
        <dbReference type="PROSITE" id="PS50850"/>
    </source>
</evidence>
<feature type="transmembrane region" description="Helical" evidence="5">
    <location>
        <begin position="135"/>
        <end position="154"/>
    </location>
</feature>
<feature type="transmembrane region" description="Helical" evidence="5">
    <location>
        <begin position="47"/>
        <end position="66"/>
    </location>
</feature>
<evidence type="ECO:0000256" key="5">
    <source>
        <dbReference type="SAM" id="Phobius"/>
    </source>
</evidence>
<dbReference type="EMBL" id="JAJNCO010000013">
    <property type="protein sequence ID" value="MCD2113631.1"/>
    <property type="molecule type" value="Genomic_DNA"/>
</dbReference>
<dbReference type="InterPro" id="IPR036259">
    <property type="entry name" value="MFS_trans_sf"/>
</dbReference>
<dbReference type="Gene3D" id="1.20.1250.20">
    <property type="entry name" value="MFS general substrate transporter like domains"/>
    <property type="match status" value="1"/>
</dbReference>
<feature type="transmembrane region" description="Helical" evidence="5">
    <location>
        <begin position="219"/>
        <end position="239"/>
    </location>
</feature>